<dbReference type="OrthoDB" id="4802432at2759"/>
<feature type="domain" description="DUF6546" evidence="1">
    <location>
        <begin position="313"/>
        <end position="419"/>
    </location>
</feature>
<dbReference type="GeneID" id="70220460"/>
<dbReference type="InterPro" id="IPR046676">
    <property type="entry name" value="DUF6546"/>
</dbReference>
<proteinExistence type="predicted"/>
<reference evidence="2" key="1">
    <citation type="journal article" date="2021" name="Nat. Commun.">
        <title>Genetic determinants of endophytism in the Arabidopsis root mycobiome.</title>
        <authorList>
            <person name="Mesny F."/>
            <person name="Miyauchi S."/>
            <person name="Thiergart T."/>
            <person name="Pickel B."/>
            <person name="Atanasova L."/>
            <person name="Karlsson M."/>
            <person name="Huettel B."/>
            <person name="Barry K.W."/>
            <person name="Haridas S."/>
            <person name="Chen C."/>
            <person name="Bauer D."/>
            <person name="Andreopoulos W."/>
            <person name="Pangilinan J."/>
            <person name="LaButti K."/>
            <person name="Riley R."/>
            <person name="Lipzen A."/>
            <person name="Clum A."/>
            <person name="Drula E."/>
            <person name="Henrissat B."/>
            <person name="Kohler A."/>
            <person name="Grigoriev I.V."/>
            <person name="Martin F.M."/>
            <person name="Hacquard S."/>
        </authorList>
    </citation>
    <scope>NUCLEOTIDE SEQUENCE</scope>
    <source>
        <strain evidence="2">MPI-CAGE-AT-0023</strain>
    </source>
</reference>
<name>A0A9P9GJ46_FUSRE</name>
<accession>A0A9P9GJ46</accession>
<dbReference type="Pfam" id="PF20183">
    <property type="entry name" value="DUF6546"/>
    <property type="match status" value="1"/>
</dbReference>
<organism evidence="2 3">
    <name type="scientific">Fusarium redolens</name>
    <dbReference type="NCBI Taxonomy" id="48865"/>
    <lineage>
        <taxon>Eukaryota</taxon>
        <taxon>Fungi</taxon>
        <taxon>Dikarya</taxon>
        <taxon>Ascomycota</taxon>
        <taxon>Pezizomycotina</taxon>
        <taxon>Sordariomycetes</taxon>
        <taxon>Hypocreomycetidae</taxon>
        <taxon>Hypocreales</taxon>
        <taxon>Nectriaceae</taxon>
        <taxon>Fusarium</taxon>
        <taxon>Fusarium redolens species complex</taxon>
    </lineage>
</organism>
<dbReference type="EMBL" id="JAGMUX010000014">
    <property type="protein sequence ID" value="KAH7240046.1"/>
    <property type="molecule type" value="Genomic_DNA"/>
</dbReference>
<dbReference type="RefSeq" id="XP_046045840.1">
    <property type="nucleotide sequence ID" value="XM_046190506.1"/>
</dbReference>
<keyword evidence="3" id="KW-1185">Reference proteome</keyword>
<dbReference type="Proteomes" id="UP000720189">
    <property type="component" value="Unassembled WGS sequence"/>
</dbReference>
<evidence type="ECO:0000259" key="1">
    <source>
        <dbReference type="Pfam" id="PF20183"/>
    </source>
</evidence>
<comment type="caution">
    <text evidence="2">The sequence shown here is derived from an EMBL/GenBank/DDBJ whole genome shotgun (WGS) entry which is preliminary data.</text>
</comment>
<evidence type="ECO:0000313" key="3">
    <source>
        <dbReference type="Proteomes" id="UP000720189"/>
    </source>
</evidence>
<protein>
    <recommendedName>
        <fullName evidence="1">DUF6546 domain-containing protein</fullName>
    </recommendedName>
</protein>
<dbReference type="AlphaFoldDB" id="A0A9P9GJ46"/>
<evidence type="ECO:0000313" key="2">
    <source>
        <dbReference type="EMBL" id="KAH7240046.1"/>
    </source>
</evidence>
<sequence>MARLFRIVTFRRLLIDDSELGFFSEATKGEKVVRLSYIRYLCLRIELRNYNYPQCDEVESRDTKKWNNQIFTHSLKKLFQVLCRWKPLDNRDTGLIFEITAYSPGDIDCCPEASMEYDLHSKFQLEGDLTSQPSITEFMDTKEFRGMLMLGKNWHRPRTMERLQRLRGTTLKLSTKENPKPAPIVHTLWIRHQFHRGVGPRSLARLLCKTLVNVASLRLEVLSSLEEPQFQGQYDASEDIYPENPPNWNEFILVLPRHIQHFSFNLFSRTQTGSEYLRTKECLGEPRIGNRSKLTQLCLQIGGDFSEDVLRFHQNDINRAVKISAVTVRSLPKFQILELWGCDGINTFMFRYELVKDHVTITWRATEDWITLEGENIQEWAKVAEGYNVGFSAKKEPFLRVTRGGMHIDGKIIYRHMKLCDLAMNPVTWLTLRQGEPGRADGRTKGSG</sequence>
<gene>
    <name evidence="2" type="ORF">BKA55DRAFT_542643</name>
</gene>